<evidence type="ECO:0000313" key="10">
    <source>
        <dbReference type="Proteomes" id="UP000441354"/>
    </source>
</evidence>
<accession>A0A7V7UXF7</accession>
<dbReference type="PIRSF" id="PIRSF025414">
    <property type="entry name" value="Alpha-L-arabinofuranosidase"/>
    <property type="match status" value="1"/>
</dbReference>
<evidence type="ECO:0000259" key="8">
    <source>
        <dbReference type="Pfam" id="PF07532"/>
    </source>
</evidence>
<evidence type="ECO:0000256" key="4">
    <source>
        <dbReference type="ARBA" id="ARBA00023295"/>
    </source>
</evidence>
<dbReference type="Pfam" id="PF04616">
    <property type="entry name" value="Glyco_hydro_43"/>
    <property type="match status" value="1"/>
</dbReference>
<dbReference type="GO" id="GO:0005975">
    <property type="term" value="P:carbohydrate metabolic process"/>
    <property type="evidence" value="ECO:0007669"/>
    <property type="project" value="InterPro"/>
</dbReference>
<feature type="site" description="Important for catalytic activity, responsible for pKa modulation of the active site Glu and correct orientation of both the proton donor and substrate" evidence="6">
    <location>
        <position position="183"/>
    </location>
</feature>
<feature type="active site" description="Proton donor" evidence="5">
    <location>
        <position position="243"/>
    </location>
</feature>
<name>A0A7V7UXF7_9BACI</name>
<sequence length="382" mass="43666">MELQTVLGHKPELPGKIEVGLNNGINVLADVIWEDPDEDSINHAGSFEIKGKIEFKEYPNPLIEQRADPYIVRHTDGYYYFTGSYPLYDRIVLRRAKTIEGLQTSEEVVVWEAHEKGVMSEHIWAPELHYINGKWYIHFAAGEKEDVWGIRPYVIETADNNPLEGTWIEKGQVNTNFQSFSLDATTFEHRGKRFLVWAQKVENDTISNLYIAEMENPWRIKGEQVLLSTPELEWEQIGFHVNEGAAMIKRNGKVFIAYSGSETNHHYAMGLLSADEDSDLLDPKSWTKTDEPVFSSSETTSEYGPGHNSFTVAEDGKTDLLVYHARPYKEITGNPLYDHNRHARVQQLLWKTDGTPYFGIPGQTFAERTIEVTARITVKKNS</sequence>
<dbReference type="CDD" id="cd18817">
    <property type="entry name" value="GH43f_LbAraf43-like"/>
    <property type="match status" value="1"/>
</dbReference>
<proteinExistence type="inferred from homology"/>
<reference evidence="9 10" key="1">
    <citation type="journal article" date="2014" name="Arch. Microbiol.">
        <title>Bacillus mesophilum sp. nov., strain IITR-54T, a novel 4-chlorobiphenyl dechlorinating bacterium.</title>
        <authorList>
            <person name="Manickam N."/>
            <person name="Singh N.K."/>
            <person name="Bajaj A."/>
            <person name="Kumar R.M."/>
            <person name="Kaur G."/>
            <person name="Kaur N."/>
            <person name="Bala M."/>
            <person name="Kumar A."/>
            <person name="Mayilraj S."/>
        </authorList>
    </citation>
    <scope>NUCLEOTIDE SEQUENCE [LARGE SCALE GENOMIC DNA]</scope>
    <source>
        <strain evidence="9 10">IITR-54</strain>
    </source>
</reference>
<keyword evidence="3 7" id="KW-0378">Hydrolase</keyword>
<dbReference type="Proteomes" id="UP000441354">
    <property type="component" value="Unassembled WGS sequence"/>
</dbReference>
<dbReference type="OrthoDB" id="177947at2"/>
<comment type="caution">
    <text evidence="9">The sequence shown here is derived from an EMBL/GenBank/DDBJ whole genome shotgun (WGS) entry which is preliminary data.</text>
</comment>
<protein>
    <submittedName>
        <fullName evidence="9">Family 43 glycosylhydrolase</fullName>
    </submittedName>
</protein>
<evidence type="ECO:0000256" key="7">
    <source>
        <dbReference type="RuleBase" id="RU361187"/>
    </source>
</evidence>
<dbReference type="EMBL" id="WBOT01000001">
    <property type="protein sequence ID" value="KAB2335931.1"/>
    <property type="molecule type" value="Genomic_DNA"/>
</dbReference>
<gene>
    <name evidence="9" type="ORF">F7732_03485</name>
</gene>
<comment type="similarity">
    <text evidence="1 7">Belongs to the glycosyl hydrolase 43 family.</text>
</comment>
<dbReference type="SUPFAM" id="SSF75005">
    <property type="entry name" value="Arabinanase/levansucrase/invertase"/>
    <property type="match status" value="1"/>
</dbReference>
<dbReference type="PANTHER" id="PTHR43817:SF1">
    <property type="entry name" value="HYDROLASE, FAMILY 43, PUTATIVE (AFU_ORTHOLOGUE AFUA_3G01660)-RELATED"/>
    <property type="match status" value="1"/>
</dbReference>
<evidence type="ECO:0000256" key="6">
    <source>
        <dbReference type="PIRSR" id="PIRSR606710-2"/>
    </source>
</evidence>
<feature type="domain" description="Bacterial Ig-like" evidence="8">
    <location>
        <begin position="4"/>
        <end position="54"/>
    </location>
</feature>
<keyword evidence="4 7" id="KW-0326">Glycosidase</keyword>
<evidence type="ECO:0000256" key="2">
    <source>
        <dbReference type="ARBA" id="ARBA00022729"/>
    </source>
</evidence>
<dbReference type="InterPro" id="IPR011081">
    <property type="entry name" value="Big_4"/>
</dbReference>
<feature type="active site" description="Proton acceptor" evidence="5">
    <location>
        <position position="68"/>
    </location>
</feature>
<evidence type="ECO:0000256" key="5">
    <source>
        <dbReference type="PIRSR" id="PIRSR606710-1"/>
    </source>
</evidence>
<keyword evidence="10" id="KW-1185">Reference proteome</keyword>
<evidence type="ECO:0000256" key="1">
    <source>
        <dbReference type="ARBA" id="ARBA00009865"/>
    </source>
</evidence>
<dbReference type="PANTHER" id="PTHR43817">
    <property type="entry name" value="GLYCOSYL HYDROLASE"/>
    <property type="match status" value="1"/>
</dbReference>
<dbReference type="InterPro" id="IPR023296">
    <property type="entry name" value="Glyco_hydro_beta-prop_sf"/>
</dbReference>
<organism evidence="9 10">
    <name type="scientific">Bacillus mesophilum</name>
    <dbReference type="NCBI Taxonomy" id="1071718"/>
    <lineage>
        <taxon>Bacteria</taxon>
        <taxon>Bacillati</taxon>
        <taxon>Bacillota</taxon>
        <taxon>Bacilli</taxon>
        <taxon>Bacillales</taxon>
        <taxon>Bacillaceae</taxon>
        <taxon>Bacillus</taxon>
    </lineage>
</organism>
<dbReference type="InterPro" id="IPR006710">
    <property type="entry name" value="Glyco_hydro_43"/>
</dbReference>
<dbReference type="Pfam" id="PF07532">
    <property type="entry name" value="Big_4"/>
    <property type="match status" value="1"/>
</dbReference>
<evidence type="ECO:0000256" key="3">
    <source>
        <dbReference type="ARBA" id="ARBA00022801"/>
    </source>
</evidence>
<dbReference type="InterPro" id="IPR016828">
    <property type="entry name" value="Alpha-L-arabinofuranosidase"/>
</dbReference>
<keyword evidence="2" id="KW-0732">Signal</keyword>
<dbReference type="Gene3D" id="2.115.10.20">
    <property type="entry name" value="Glycosyl hydrolase domain, family 43"/>
    <property type="match status" value="1"/>
</dbReference>
<dbReference type="GO" id="GO:0004553">
    <property type="term" value="F:hydrolase activity, hydrolyzing O-glycosyl compounds"/>
    <property type="evidence" value="ECO:0007669"/>
    <property type="project" value="InterPro"/>
</dbReference>
<evidence type="ECO:0000313" key="9">
    <source>
        <dbReference type="EMBL" id="KAB2335931.1"/>
    </source>
</evidence>
<dbReference type="AlphaFoldDB" id="A0A7V7UXF7"/>